<reference evidence="4 5" key="1">
    <citation type="submission" date="2024-02" db="EMBL/GenBank/DDBJ databases">
        <title>Winogradskyella poriferorum JCM 12885.</title>
        <authorList>
            <person name="Zhang D.-F."/>
            <person name="Fu Z.-Y."/>
        </authorList>
    </citation>
    <scope>NUCLEOTIDE SEQUENCE [LARGE SCALE GENOMIC DNA]</scope>
    <source>
        <strain evidence="4 5">JCM 12885</strain>
    </source>
</reference>
<dbReference type="SUPFAM" id="SSF52402">
    <property type="entry name" value="Adenine nucleotide alpha hydrolases-like"/>
    <property type="match status" value="2"/>
</dbReference>
<protein>
    <submittedName>
        <fullName evidence="4">Universal stress protein</fullName>
    </submittedName>
</protein>
<name>A0ABU7W7Y5_9FLAO</name>
<gene>
    <name evidence="4" type="ORF">V1468_13795</name>
</gene>
<dbReference type="InterPro" id="IPR006015">
    <property type="entry name" value="Universal_stress_UspA"/>
</dbReference>
<feature type="domain" description="UspA" evidence="3">
    <location>
        <begin position="1"/>
        <end position="142"/>
    </location>
</feature>
<evidence type="ECO:0000313" key="5">
    <source>
        <dbReference type="Proteomes" id="UP001356704"/>
    </source>
</evidence>
<proteinExistence type="inferred from homology"/>
<dbReference type="PANTHER" id="PTHR46268">
    <property type="entry name" value="STRESS RESPONSE PROTEIN NHAX"/>
    <property type="match status" value="1"/>
</dbReference>
<dbReference type="RefSeq" id="WP_331810809.1">
    <property type="nucleotide sequence ID" value="NZ_JAZHOU010000005.1"/>
</dbReference>
<dbReference type="PRINTS" id="PR01438">
    <property type="entry name" value="UNVRSLSTRESS"/>
</dbReference>
<comment type="similarity">
    <text evidence="1">Belongs to the universal stress protein A family.</text>
</comment>
<sequence length="276" mass="31869">MKKILLPTDFSDNAWCAAVYALKLYEKEECTFYFLHSYKMKASAMSNISNKLLRSMADNAKQELLELKDMAERANDNLNHNFDILLSVDAMDDAIDMAITKYKIDIIVMGTKGATGAKEIFMGSNTVKIIKHVKSCPILLIPHEFDFDEPKQIAFPTDFNRFYGEELLPLKNLSKLYDSKIRILHINEEKNLSHQQDYNLAMLKAYLEDNPHTFHWMPDYTKKENAINDFIEELNIDILVMINYEHSFIESIINEPVIKKIGFHATIPFFVIPSSA</sequence>
<dbReference type="InterPro" id="IPR006016">
    <property type="entry name" value="UspA"/>
</dbReference>
<evidence type="ECO:0000259" key="3">
    <source>
        <dbReference type="Pfam" id="PF00582"/>
    </source>
</evidence>
<keyword evidence="5" id="KW-1185">Reference proteome</keyword>
<comment type="caution">
    <text evidence="4">The sequence shown here is derived from an EMBL/GenBank/DDBJ whole genome shotgun (WGS) entry which is preliminary data.</text>
</comment>
<evidence type="ECO:0000256" key="2">
    <source>
        <dbReference type="SAM" id="Coils"/>
    </source>
</evidence>
<dbReference type="PANTHER" id="PTHR46268:SF6">
    <property type="entry name" value="UNIVERSAL STRESS PROTEIN UP12"/>
    <property type="match status" value="1"/>
</dbReference>
<accession>A0ABU7W7Y5</accession>
<dbReference type="CDD" id="cd00293">
    <property type="entry name" value="USP-like"/>
    <property type="match status" value="1"/>
</dbReference>
<dbReference type="Gene3D" id="3.40.50.620">
    <property type="entry name" value="HUPs"/>
    <property type="match status" value="2"/>
</dbReference>
<feature type="coiled-coil region" evidence="2">
    <location>
        <begin position="50"/>
        <end position="81"/>
    </location>
</feature>
<dbReference type="Pfam" id="PF00582">
    <property type="entry name" value="Usp"/>
    <property type="match status" value="1"/>
</dbReference>
<organism evidence="4 5">
    <name type="scientific">Winogradskyella poriferorum</name>
    <dbReference type="NCBI Taxonomy" id="307627"/>
    <lineage>
        <taxon>Bacteria</taxon>
        <taxon>Pseudomonadati</taxon>
        <taxon>Bacteroidota</taxon>
        <taxon>Flavobacteriia</taxon>
        <taxon>Flavobacteriales</taxon>
        <taxon>Flavobacteriaceae</taxon>
        <taxon>Winogradskyella</taxon>
    </lineage>
</organism>
<keyword evidence="2" id="KW-0175">Coiled coil</keyword>
<dbReference type="Proteomes" id="UP001356704">
    <property type="component" value="Unassembled WGS sequence"/>
</dbReference>
<evidence type="ECO:0000313" key="4">
    <source>
        <dbReference type="EMBL" id="MEF3080083.1"/>
    </source>
</evidence>
<dbReference type="InterPro" id="IPR014729">
    <property type="entry name" value="Rossmann-like_a/b/a_fold"/>
</dbReference>
<dbReference type="EMBL" id="JAZHOU010000005">
    <property type="protein sequence ID" value="MEF3080083.1"/>
    <property type="molecule type" value="Genomic_DNA"/>
</dbReference>
<evidence type="ECO:0000256" key="1">
    <source>
        <dbReference type="ARBA" id="ARBA00008791"/>
    </source>
</evidence>